<dbReference type="Proteomes" id="UP001360953">
    <property type="component" value="Unassembled WGS sequence"/>
</dbReference>
<accession>A0ABR1LQH9</accession>
<dbReference type="RefSeq" id="XP_066654912.1">
    <property type="nucleotide sequence ID" value="XM_066798155.1"/>
</dbReference>
<organism evidence="2 3">
    <name type="scientific">Phyllosticta citribraziliensis</name>
    <dbReference type="NCBI Taxonomy" id="989973"/>
    <lineage>
        <taxon>Eukaryota</taxon>
        <taxon>Fungi</taxon>
        <taxon>Dikarya</taxon>
        <taxon>Ascomycota</taxon>
        <taxon>Pezizomycotina</taxon>
        <taxon>Dothideomycetes</taxon>
        <taxon>Dothideomycetes incertae sedis</taxon>
        <taxon>Botryosphaeriales</taxon>
        <taxon>Phyllostictaceae</taxon>
        <taxon>Phyllosticta</taxon>
    </lineage>
</organism>
<keyword evidence="3" id="KW-1185">Reference proteome</keyword>
<feature type="chain" id="PRO_5047482354" evidence="1">
    <location>
        <begin position="20"/>
        <end position="134"/>
    </location>
</feature>
<evidence type="ECO:0000313" key="2">
    <source>
        <dbReference type="EMBL" id="KAK7536761.1"/>
    </source>
</evidence>
<dbReference type="GeneID" id="92031061"/>
<comment type="caution">
    <text evidence="2">The sequence shown here is derived from an EMBL/GenBank/DDBJ whole genome shotgun (WGS) entry which is preliminary data.</text>
</comment>
<name>A0ABR1LQH9_9PEZI</name>
<gene>
    <name evidence="2" type="ORF">J3D65DRAFT_602823</name>
</gene>
<reference evidence="2 3" key="1">
    <citation type="submission" date="2024-04" db="EMBL/GenBank/DDBJ databases">
        <title>Phyllosticta paracitricarpa is synonymous to the EU quarantine fungus P. citricarpa based on phylogenomic analyses.</title>
        <authorList>
            <consortium name="Lawrence Berkeley National Laboratory"/>
            <person name="Van ingen-buijs V.A."/>
            <person name="Van westerhoven A.C."/>
            <person name="Haridas S."/>
            <person name="Skiadas P."/>
            <person name="Martin F."/>
            <person name="Groenewald J.Z."/>
            <person name="Crous P.W."/>
            <person name="Seidl M.F."/>
        </authorList>
    </citation>
    <scope>NUCLEOTIDE SEQUENCE [LARGE SCALE GENOMIC DNA]</scope>
    <source>
        <strain evidence="2 3">CPC 17464</strain>
    </source>
</reference>
<evidence type="ECO:0000313" key="3">
    <source>
        <dbReference type="Proteomes" id="UP001360953"/>
    </source>
</evidence>
<proteinExistence type="predicted"/>
<feature type="signal peptide" evidence="1">
    <location>
        <begin position="1"/>
        <end position="19"/>
    </location>
</feature>
<keyword evidence="1" id="KW-0732">Signal</keyword>
<evidence type="ECO:0000256" key="1">
    <source>
        <dbReference type="SAM" id="SignalP"/>
    </source>
</evidence>
<dbReference type="EMBL" id="JBBPEH010000006">
    <property type="protein sequence ID" value="KAK7536761.1"/>
    <property type="molecule type" value="Genomic_DNA"/>
</dbReference>
<protein>
    <submittedName>
        <fullName evidence="2">Uncharacterized protein</fullName>
    </submittedName>
</protein>
<sequence length="134" mass="14153">MQLLIALLALLTLAPIASAADCKHVRVQCLRAIITTEDCDDACNDFHEQINDWEYDHTADPCGGNLSPAVVLSKDVTCPCTGIRLCACSGSRVAFKVRKAVGGADCSNDAYASRNCPANSDMANGAVVDDDTDC</sequence>